<keyword evidence="2" id="KW-1185">Reference proteome</keyword>
<accession>A0ACC0LNP4</accession>
<protein>
    <submittedName>
        <fullName evidence="1">Uncharacterized protein</fullName>
    </submittedName>
</protein>
<name>A0ACC0LNP4_RHOML</name>
<dbReference type="Proteomes" id="UP001062846">
    <property type="component" value="Chromosome 11"/>
</dbReference>
<gene>
    <name evidence="1" type="ORF">RHMOL_Rhmol11G0015400</name>
</gene>
<comment type="caution">
    <text evidence="1">The sequence shown here is derived from an EMBL/GenBank/DDBJ whole genome shotgun (WGS) entry which is preliminary data.</text>
</comment>
<sequence>MGSAIRSSGIHSSPPGAPFEAIRASSAAFVTHKPFDLCPGALNPQVSSTLPSSSSGSGPFTPNPSKFHQGFVEEGLSQEAEERARLQHQVQPLVGPTHLEPLLTSSATPNLVESNKAHAGNLVDALSESDSEEDLLEVLEGVEVFQQAGNRLDSEERISSLVRSLEAEMKNSGVLVDCSELKSQLSRLKEHHDLAGNLTPDPDACAVESSSSLSVIEASIGNPSELAEVPNHSGDLQLNTAYNIVAILPVVKDPVAEGTVVNDPVHHDLSISTSTKPHQPGVSSHEEEHDSEEEPIEVLESIVSSSKEVENVSPVKEAVSDGDEKEPPDLLPDAKLLLGGSSKAGHNGKQRSHSKGSQKKRK</sequence>
<evidence type="ECO:0000313" key="2">
    <source>
        <dbReference type="Proteomes" id="UP001062846"/>
    </source>
</evidence>
<proteinExistence type="predicted"/>
<reference evidence="1" key="1">
    <citation type="submission" date="2022-02" db="EMBL/GenBank/DDBJ databases">
        <title>Plant Genome Project.</title>
        <authorList>
            <person name="Zhang R.-G."/>
        </authorList>
    </citation>
    <scope>NUCLEOTIDE SEQUENCE</scope>
    <source>
        <strain evidence="1">AT1</strain>
    </source>
</reference>
<evidence type="ECO:0000313" key="1">
    <source>
        <dbReference type="EMBL" id="KAI8529947.1"/>
    </source>
</evidence>
<organism evidence="1 2">
    <name type="scientific">Rhododendron molle</name>
    <name type="common">Chinese azalea</name>
    <name type="synonym">Azalea mollis</name>
    <dbReference type="NCBI Taxonomy" id="49168"/>
    <lineage>
        <taxon>Eukaryota</taxon>
        <taxon>Viridiplantae</taxon>
        <taxon>Streptophyta</taxon>
        <taxon>Embryophyta</taxon>
        <taxon>Tracheophyta</taxon>
        <taxon>Spermatophyta</taxon>
        <taxon>Magnoliopsida</taxon>
        <taxon>eudicotyledons</taxon>
        <taxon>Gunneridae</taxon>
        <taxon>Pentapetalae</taxon>
        <taxon>asterids</taxon>
        <taxon>Ericales</taxon>
        <taxon>Ericaceae</taxon>
        <taxon>Ericoideae</taxon>
        <taxon>Rhodoreae</taxon>
        <taxon>Rhododendron</taxon>
    </lineage>
</organism>
<dbReference type="EMBL" id="CM046398">
    <property type="protein sequence ID" value="KAI8529947.1"/>
    <property type="molecule type" value="Genomic_DNA"/>
</dbReference>